<dbReference type="AlphaFoldDB" id="A0A6C0ADX1"/>
<organism evidence="1">
    <name type="scientific">viral metagenome</name>
    <dbReference type="NCBI Taxonomy" id="1070528"/>
    <lineage>
        <taxon>unclassified sequences</taxon>
        <taxon>metagenomes</taxon>
        <taxon>organismal metagenomes</taxon>
    </lineage>
</organism>
<dbReference type="EMBL" id="MN740593">
    <property type="protein sequence ID" value="QHS77918.1"/>
    <property type="molecule type" value="Genomic_DNA"/>
</dbReference>
<protein>
    <submittedName>
        <fullName evidence="1">Uncharacterized protein</fullName>
    </submittedName>
</protein>
<name>A0A6C0ADX1_9ZZZZ</name>
<reference evidence="1" key="1">
    <citation type="journal article" date="2020" name="Nature">
        <title>Giant virus diversity and host interactions through global metagenomics.</title>
        <authorList>
            <person name="Schulz F."/>
            <person name="Roux S."/>
            <person name="Paez-Espino D."/>
            <person name="Jungbluth S."/>
            <person name="Walsh D.A."/>
            <person name="Denef V.J."/>
            <person name="McMahon K.D."/>
            <person name="Konstantinidis K.T."/>
            <person name="Eloe-Fadrosh E.A."/>
            <person name="Kyrpides N.C."/>
            <person name="Woyke T."/>
        </authorList>
    </citation>
    <scope>NUCLEOTIDE SEQUENCE</scope>
    <source>
        <strain evidence="1">GVMAG-S-1021933-23</strain>
    </source>
</reference>
<evidence type="ECO:0000313" key="1">
    <source>
        <dbReference type="EMBL" id="QHS77918.1"/>
    </source>
</evidence>
<proteinExistence type="predicted"/>
<accession>A0A6C0ADX1</accession>
<sequence>MKYILLYKIEKYIKKYSSRENRELYKNIFF</sequence>